<evidence type="ECO:0000313" key="3">
    <source>
        <dbReference type="Proteomes" id="UP000230423"/>
    </source>
</evidence>
<dbReference type="GO" id="GO:0006749">
    <property type="term" value="P:glutathione metabolic process"/>
    <property type="evidence" value="ECO:0007669"/>
    <property type="project" value="TreeGrafter"/>
</dbReference>
<gene>
    <name evidence="2" type="ORF">TELCIR_04736</name>
</gene>
<accession>A0A2G9UST5</accession>
<keyword evidence="3" id="KW-1185">Reference proteome</keyword>
<reference evidence="2 3" key="1">
    <citation type="submission" date="2015-09" db="EMBL/GenBank/DDBJ databases">
        <title>Draft genome of the parasitic nematode Teladorsagia circumcincta isolate WARC Sus (inbred).</title>
        <authorList>
            <person name="Mitreva M."/>
        </authorList>
    </citation>
    <scope>NUCLEOTIDE SEQUENCE [LARGE SCALE GENOMIC DNA]</scope>
    <source>
        <strain evidence="2 3">S</strain>
    </source>
</reference>
<dbReference type="GO" id="GO:0004364">
    <property type="term" value="F:glutathione transferase activity"/>
    <property type="evidence" value="ECO:0007669"/>
    <property type="project" value="TreeGrafter"/>
</dbReference>
<protein>
    <recommendedName>
        <fullName evidence="1">GST C-terminal domain-containing protein</fullName>
    </recommendedName>
</protein>
<evidence type="ECO:0000313" key="2">
    <source>
        <dbReference type="EMBL" id="PIO73299.1"/>
    </source>
</evidence>
<dbReference type="Pfam" id="PF00043">
    <property type="entry name" value="GST_C"/>
    <property type="match status" value="1"/>
</dbReference>
<organism evidence="2 3">
    <name type="scientific">Teladorsagia circumcincta</name>
    <name type="common">Brown stomach worm</name>
    <name type="synonym">Ostertagia circumcincta</name>
    <dbReference type="NCBI Taxonomy" id="45464"/>
    <lineage>
        <taxon>Eukaryota</taxon>
        <taxon>Metazoa</taxon>
        <taxon>Ecdysozoa</taxon>
        <taxon>Nematoda</taxon>
        <taxon>Chromadorea</taxon>
        <taxon>Rhabditida</taxon>
        <taxon>Rhabditina</taxon>
        <taxon>Rhabditomorpha</taxon>
        <taxon>Strongyloidea</taxon>
        <taxon>Trichostrongylidae</taxon>
        <taxon>Teladorsagia</taxon>
    </lineage>
</organism>
<dbReference type="Gene3D" id="1.20.1050.10">
    <property type="match status" value="1"/>
</dbReference>
<sequence length="81" mass="8866">MRGLGDLEELVTRTTGGKYAVGDQLTIADICIPSILYNARRFGVDVSLYPKLCMIDAVTAEIPEFQSAHPDRQPDANLDAK</sequence>
<dbReference type="SUPFAM" id="SSF47616">
    <property type="entry name" value="GST C-terminal domain-like"/>
    <property type="match status" value="1"/>
</dbReference>
<dbReference type="InterPro" id="IPR004046">
    <property type="entry name" value="GST_C"/>
</dbReference>
<name>A0A2G9UST5_TELCI</name>
<dbReference type="Proteomes" id="UP000230423">
    <property type="component" value="Unassembled WGS sequence"/>
</dbReference>
<feature type="domain" description="GST C-terminal" evidence="1">
    <location>
        <begin position="1"/>
        <end position="78"/>
    </location>
</feature>
<proteinExistence type="predicted"/>
<evidence type="ECO:0000259" key="1">
    <source>
        <dbReference type="PROSITE" id="PS50405"/>
    </source>
</evidence>
<dbReference type="GO" id="GO:0005739">
    <property type="term" value="C:mitochondrion"/>
    <property type="evidence" value="ECO:0007669"/>
    <property type="project" value="TreeGrafter"/>
</dbReference>
<dbReference type="EMBL" id="KZ345482">
    <property type="protein sequence ID" value="PIO73299.1"/>
    <property type="molecule type" value="Genomic_DNA"/>
</dbReference>
<dbReference type="PANTHER" id="PTHR42673:SF4">
    <property type="entry name" value="MALEYLACETOACETATE ISOMERASE"/>
    <property type="match status" value="1"/>
</dbReference>
<dbReference type="AlphaFoldDB" id="A0A2G9UST5"/>
<dbReference type="GO" id="GO:0016034">
    <property type="term" value="F:maleylacetoacetate isomerase activity"/>
    <property type="evidence" value="ECO:0007669"/>
    <property type="project" value="TreeGrafter"/>
</dbReference>
<dbReference type="OrthoDB" id="202840at2759"/>
<dbReference type="InterPro" id="IPR036282">
    <property type="entry name" value="Glutathione-S-Trfase_C_sf"/>
</dbReference>
<dbReference type="GO" id="GO:0006559">
    <property type="term" value="P:L-phenylalanine catabolic process"/>
    <property type="evidence" value="ECO:0007669"/>
    <property type="project" value="TreeGrafter"/>
</dbReference>
<dbReference type="PANTHER" id="PTHR42673">
    <property type="entry name" value="MALEYLACETOACETATE ISOMERASE"/>
    <property type="match status" value="1"/>
</dbReference>
<dbReference type="InterPro" id="IPR010987">
    <property type="entry name" value="Glutathione-S-Trfase_C-like"/>
</dbReference>
<dbReference type="PROSITE" id="PS50405">
    <property type="entry name" value="GST_CTER"/>
    <property type="match status" value="1"/>
</dbReference>